<dbReference type="PATRIC" id="fig|1261127.3.peg.2054"/>
<proteinExistence type="predicted"/>
<sequence>MFPENKISDGAVRHVISLSGGKDSLALWLLSREWDIDSVVIFADTGHEHPLTYEYISLLEQKLGPVIRVRADFSQRIINKRNYIQNIWPIKLVEKYGYTPQGAEQRVAETLEQMYPRGIPFLDLCIWKGRFPSTRARFCTFELKHRPIDEQIIQPLLGQYDDVVSWQGVRAQESASRARLPELELDADNQPGLHVYRPLLQWTHDDVFALAKRHGIPPNPLYQQGCSRVGCMPCIHARKKELGVIFRRFPEQIQRVAEWERIVAACSTRGNSTFFPSTRDPLKAEQDINKISLDSHGIETYRRWVFSLHGGKLFDEIAAINDSQPCYGIYTGICE</sequence>
<dbReference type="Proteomes" id="UP000034085">
    <property type="component" value="Chromosome"/>
</dbReference>
<dbReference type="InterPro" id="IPR050128">
    <property type="entry name" value="Sulfate_adenylyltrnsfr_sub2"/>
</dbReference>
<evidence type="ECO:0000259" key="1">
    <source>
        <dbReference type="Pfam" id="PF01507"/>
    </source>
</evidence>
<gene>
    <name evidence="2" type="ORF">F384_09860</name>
</gene>
<dbReference type="EMBL" id="CP011132">
    <property type="protein sequence ID" value="AKE58933.1"/>
    <property type="molecule type" value="Genomic_DNA"/>
</dbReference>
<dbReference type="KEGG" id="cama:F384_09860"/>
<dbReference type="SUPFAM" id="SSF52402">
    <property type="entry name" value="Adenine nucleotide alpha hydrolases-like"/>
    <property type="match status" value="1"/>
</dbReference>
<dbReference type="PANTHER" id="PTHR43196">
    <property type="entry name" value="SULFATE ADENYLYLTRANSFERASE SUBUNIT 2"/>
    <property type="match status" value="1"/>
</dbReference>
<protein>
    <recommendedName>
        <fullName evidence="1">Phosphoadenosine phosphosulphate reductase domain-containing protein</fullName>
    </recommendedName>
</protein>
<evidence type="ECO:0000313" key="3">
    <source>
        <dbReference type="Proteomes" id="UP000034085"/>
    </source>
</evidence>
<organism evidence="2 3">
    <name type="scientific">Citrobacter amalonaticus Y19</name>
    <dbReference type="NCBI Taxonomy" id="1261127"/>
    <lineage>
        <taxon>Bacteria</taxon>
        <taxon>Pseudomonadati</taxon>
        <taxon>Pseudomonadota</taxon>
        <taxon>Gammaproteobacteria</taxon>
        <taxon>Enterobacterales</taxon>
        <taxon>Enterobacteriaceae</taxon>
        <taxon>Citrobacter</taxon>
    </lineage>
</organism>
<dbReference type="AlphaFoldDB" id="A0A0F6RF90"/>
<dbReference type="Pfam" id="PF01507">
    <property type="entry name" value="PAPS_reduct"/>
    <property type="match status" value="1"/>
</dbReference>
<dbReference type="Gene3D" id="3.40.50.620">
    <property type="entry name" value="HUPs"/>
    <property type="match status" value="1"/>
</dbReference>
<dbReference type="RefSeq" id="WP_046481312.1">
    <property type="nucleotide sequence ID" value="NZ_CP011132.1"/>
</dbReference>
<dbReference type="OrthoDB" id="9794018at2"/>
<dbReference type="InterPro" id="IPR014729">
    <property type="entry name" value="Rossmann-like_a/b/a_fold"/>
</dbReference>
<dbReference type="GO" id="GO:0003824">
    <property type="term" value="F:catalytic activity"/>
    <property type="evidence" value="ECO:0007669"/>
    <property type="project" value="InterPro"/>
</dbReference>
<reference evidence="2 3" key="1">
    <citation type="journal article" date="2013" name="Appl. Microbiol. Biotechnol.">
        <title>Glycerol assimilation and production of 1,3-propanediol by Citrobacter amalonaticus Y19.</title>
        <authorList>
            <person name="Ainala S.K."/>
            <person name="Ashok S."/>
            <person name="Ko Y."/>
            <person name="Park S."/>
        </authorList>
    </citation>
    <scope>NUCLEOTIDE SEQUENCE [LARGE SCALE GENOMIC DNA]</scope>
    <source>
        <strain evidence="2 3">Y19</strain>
    </source>
</reference>
<dbReference type="PANTHER" id="PTHR43196:SF2">
    <property type="entry name" value="PHOSPHOADENOSINE PHOSPHOSULFATE REDUCTASE"/>
    <property type="match status" value="1"/>
</dbReference>
<feature type="domain" description="Phosphoadenosine phosphosulphate reductase" evidence="1">
    <location>
        <begin position="14"/>
        <end position="236"/>
    </location>
</feature>
<evidence type="ECO:0000313" key="2">
    <source>
        <dbReference type="EMBL" id="AKE58933.1"/>
    </source>
</evidence>
<accession>A0A0F6RF90</accession>
<name>A0A0F6RF90_CITAM</name>
<dbReference type="InterPro" id="IPR002500">
    <property type="entry name" value="PAPS_reduct_dom"/>
</dbReference>
<dbReference type="HOGENOM" id="CLU_055084_0_0_6"/>